<proteinExistence type="predicted"/>
<keyword evidence="5" id="KW-1185">Reference proteome</keyword>
<feature type="compositionally biased region" description="Basic and acidic residues" evidence="1">
    <location>
        <begin position="83"/>
        <end position="103"/>
    </location>
</feature>
<dbReference type="OrthoDB" id="1930285at2759"/>
<feature type="compositionally biased region" description="Polar residues" evidence="1">
    <location>
        <begin position="1002"/>
        <end position="1019"/>
    </location>
</feature>
<evidence type="ECO:0000313" key="5">
    <source>
        <dbReference type="Proteomes" id="UP000257109"/>
    </source>
</evidence>
<feature type="domain" description="Probable zinc-ribbon" evidence="2">
    <location>
        <begin position="813"/>
        <end position="857"/>
    </location>
</feature>
<dbReference type="GO" id="GO:1900150">
    <property type="term" value="P:regulation of defense response to fungus"/>
    <property type="evidence" value="ECO:0007669"/>
    <property type="project" value="InterPro"/>
</dbReference>
<feature type="domain" description="Enhanced disease resistance 4-like N-terminal" evidence="3">
    <location>
        <begin position="8"/>
        <end position="41"/>
    </location>
</feature>
<dbReference type="EMBL" id="QJKJ01007606">
    <property type="protein sequence ID" value="RDX82565.1"/>
    <property type="molecule type" value="Genomic_DNA"/>
</dbReference>
<dbReference type="PANTHER" id="PTHR31105">
    <property type="entry name" value="EXTRA-LARGE G-PROTEIN-LIKE"/>
    <property type="match status" value="1"/>
</dbReference>
<dbReference type="Pfam" id="PF11331">
    <property type="entry name" value="Zn_ribbon_12"/>
    <property type="match status" value="1"/>
</dbReference>
<feature type="non-terminal residue" evidence="4">
    <location>
        <position position="1"/>
    </location>
</feature>
<evidence type="ECO:0000259" key="2">
    <source>
        <dbReference type="Pfam" id="PF11331"/>
    </source>
</evidence>
<reference evidence="4" key="1">
    <citation type="submission" date="2018-05" db="EMBL/GenBank/DDBJ databases">
        <title>Draft genome of Mucuna pruriens seed.</title>
        <authorList>
            <person name="Nnadi N.E."/>
            <person name="Vos R."/>
            <person name="Hasami M.H."/>
            <person name="Devisetty U.K."/>
            <person name="Aguiy J.C."/>
        </authorList>
    </citation>
    <scope>NUCLEOTIDE SEQUENCE [LARGE SCALE GENOMIC DNA]</scope>
    <source>
        <strain evidence="4">JCA_2017</strain>
    </source>
</reference>
<feature type="compositionally biased region" description="Polar residues" evidence="1">
    <location>
        <begin position="496"/>
        <end position="508"/>
    </location>
</feature>
<feature type="region of interest" description="Disordered" evidence="1">
    <location>
        <begin position="992"/>
        <end position="1029"/>
    </location>
</feature>
<feature type="compositionally biased region" description="Basic and acidic residues" evidence="1">
    <location>
        <begin position="396"/>
        <end position="415"/>
    </location>
</feature>
<feature type="region of interest" description="Disordered" evidence="1">
    <location>
        <begin position="562"/>
        <end position="595"/>
    </location>
</feature>
<name>A0A371FW64_MUCPR</name>
<dbReference type="PANTHER" id="PTHR31105:SF38">
    <property type="entry name" value="PROTEIN ENHANCED DISEASE RESISTANCE 4"/>
    <property type="match status" value="1"/>
</dbReference>
<dbReference type="Pfam" id="PF22910">
    <property type="entry name" value="EDR4-like_1st"/>
    <property type="match status" value="1"/>
</dbReference>
<sequence>MSGELVPKPRVVRCPKCRLLLQEPPGCDLYKCGECGTTLQAKKRRSVAVNSEPTVQETDAAPRNALDLVSEGKQRNGRKHLVPSREDSLKEKATSSGERHLDENGECNGNQLVPFILSDEGLETESDMYNLSHRRHRVFNKGCSTSNKITHSEIEEINDGNLIEESKDGFVCSLDEDGNNDRSTLMGVKSEMEITEGDLEGAEELNNEKLPLEGEKEFISESDGEDTNKHKSAVAGAILEVEITEGDLEGVEELNNECLSLEGEKVLISDSNGGDANKHNSAVTAAIPEVEITESDSKGAEDLNGGYLLPEEAEEELSSALEREDANNDKSAPVGESLELEITENNIAEELNDAKLSSEGAEHAPDGEDSNNDQSAIEGAKPEVDTTESASTTKRSSREKENILHVTPDKLEEGKPANPASSHKQQKQAQKIIHHGSDHIRSVDITDTTELIDPSSELCDILEKLAKSPTTGNSYAYDGSLSSYDGMDEQFPIQHSGSIDNTYTNANGVSEGRTRKGKGLVNSLLYGDLATQHQSRLSNAKHHSKKDSWGNQNKVVETTRNGHRRWTSTKRDEFPPKMPFHRSGSHSYYERGSPSNQIHDELFRRSSFASPDSFEDTDQEKMKLLRMIYRLQDQLNRTRYTGGEAKGRVSKGVSYKGNHISAYHSHDFDEGRRFSHDLDYPSCNGRCSHGVNWRQRHNKFSRIPYSAEATNCAHHADQSCYHCWSQERHFSAGMSPHALFQHEGLHRSYPGQDCCSFSHHSYPSSPQWFTSSKPPPIYGRETKPDDQRRRAPELRKYLREKKNLAKRHQRPVAGGAPFVTCHKCLNLLQLPANFFPFKRTCNQLKCGQCSEVLKFSFDGSHIVFFSPNNAIGPPSSDLNDQSQVISSSNLPSASHANYYHYSPAETISYYDDYGLSISKSYSSEGEPVSLAHSHHLHVNEYDNPSVSHGICEPSTEKENIAPTYSSARKGLVETDESAIFSSIMSGSKKLASEMEARPAAPKSSSLHQLMGYSSPSQVIRGTGPSVEGN</sequence>
<protein>
    <submittedName>
        <fullName evidence="4">Protein ENHANCED DISEASE RESISTANCE 4</fullName>
    </submittedName>
</protein>
<evidence type="ECO:0000259" key="3">
    <source>
        <dbReference type="Pfam" id="PF22910"/>
    </source>
</evidence>
<accession>A0A371FW64</accession>
<feature type="region of interest" description="Disordered" evidence="1">
    <location>
        <begin position="496"/>
        <end position="515"/>
    </location>
</feature>
<feature type="region of interest" description="Disordered" evidence="1">
    <location>
        <begin position="288"/>
        <end position="437"/>
    </location>
</feature>
<dbReference type="InterPro" id="IPR055126">
    <property type="entry name" value="EDR4-like_N"/>
</dbReference>
<feature type="region of interest" description="Disordered" evidence="1">
    <location>
        <begin position="766"/>
        <end position="791"/>
    </location>
</feature>
<evidence type="ECO:0000313" key="4">
    <source>
        <dbReference type="EMBL" id="RDX82565.1"/>
    </source>
</evidence>
<feature type="region of interest" description="Disordered" evidence="1">
    <location>
        <begin position="69"/>
        <end position="107"/>
    </location>
</feature>
<feature type="compositionally biased region" description="Low complexity" evidence="1">
    <location>
        <begin position="420"/>
        <end position="431"/>
    </location>
</feature>
<dbReference type="InterPro" id="IPR021480">
    <property type="entry name" value="Zinc_ribbon_12"/>
</dbReference>
<dbReference type="Proteomes" id="UP000257109">
    <property type="component" value="Unassembled WGS sequence"/>
</dbReference>
<comment type="caution">
    <text evidence="4">The sequence shown here is derived from an EMBL/GenBank/DDBJ whole genome shotgun (WGS) entry which is preliminary data.</text>
</comment>
<dbReference type="InterPro" id="IPR040244">
    <property type="entry name" value="EDR4-like"/>
</dbReference>
<gene>
    <name evidence="4" type="primary">EDR4</name>
    <name evidence="4" type="ORF">CR513_36625</name>
</gene>
<evidence type="ECO:0000256" key="1">
    <source>
        <dbReference type="SAM" id="MobiDB-lite"/>
    </source>
</evidence>
<dbReference type="AlphaFoldDB" id="A0A371FW64"/>
<organism evidence="4 5">
    <name type="scientific">Mucuna pruriens</name>
    <name type="common">Velvet bean</name>
    <name type="synonym">Dolichos pruriens</name>
    <dbReference type="NCBI Taxonomy" id="157652"/>
    <lineage>
        <taxon>Eukaryota</taxon>
        <taxon>Viridiplantae</taxon>
        <taxon>Streptophyta</taxon>
        <taxon>Embryophyta</taxon>
        <taxon>Tracheophyta</taxon>
        <taxon>Spermatophyta</taxon>
        <taxon>Magnoliopsida</taxon>
        <taxon>eudicotyledons</taxon>
        <taxon>Gunneridae</taxon>
        <taxon>Pentapetalae</taxon>
        <taxon>rosids</taxon>
        <taxon>fabids</taxon>
        <taxon>Fabales</taxon>
        <taxon>Fabaceae</taxon>
        <taxon>Papilionoideae</taxon>
        <taxon>50 kb inversion clade</taxon>
        <taxon>NPAAA clade</taxon>
        <taxon>indigoferoid/millettioid clade</taxon>
        <taxon>Phaseoleae</taxon>
        <taxon>Mucuna</taxon>
    </lineage>
</organism>
<feature type="compositionally biased region" description="Basic and acidic residues" evidence="1">
    <location>
        <begin position="780"/>
        <end position="791"/>
    </location>
</feature>